<organism evidence="3 4">
    <name type="scientific">Roseivivax lentus</name>
    <dbReference type="NCBI Taxonomy" id="633194"/>
    <lineage>
        <taxon>Bacteria</taxon>
        <taxon>Pseudomonadati</taxon>
        <taxon>Pseudomonadota</taxon>
        <taxon>Alphaproteobacteria</taxon>
        <taxon>Rhodobacterales</taxon>
        <taxon>Roseobacteraceae</taxon>
        <taxon>Roseivivax</taxon>
    </lineage>
</organism>
<dbReference type="InterPro" id="IPR012495">
    <property type="entry name" value="TadE-like_dom"/>
</dbReference>
<feature type="domain" description="TadE-like" evidence="2">
    <location>
        <begin position="18"/>
        <end position="60"/>
    </location>
</feature>
<dbReference type="RefSeq" id="WP_076447357.1">
    <property type="nucleotide sequence ID" value="NZ_FTOQ01000004.1"/>
</dbReference>
<evidence type="ECO:0000259" key="2">
    <source>
        <dbReference type="Pfam" id="PF07811"/>
    </source>
</evidence>
<dbReference type="EMBL" id="FTOQ01000004">
    <property type="protein sequence ID" value="SIS82547.1"/>
    <property type="molecule type" value="Genomic_DNA"/>
</dbReference>
<protein>
    <submittedName>
        <fullName evidence="3">Flp pilus assembly protein TadG</fullName>
    </submittedName>
</protein>
<dbReference type="OrthoDB" id="7860729at2"/>
<feature type="transmembrane region" description="Helical" evidence="1">
    <location>
        <begin position="21"/>
        <end position="46"/>
    </location>
</feature>
<dbReference type="Proteomes" id="UP000186684">
    <property type="component" value="Unassembled WGS sequence"/>
</dbReference>
<evidence type="ECO:0000313" key="3">
    <source>
        <dbReference type="EMBL" id="SIS82547.1"/>
    </source>
</evidence>
<keyword evidence="1" id="KW-1133">Transmembrane helix</keyword>
<evidence type="ECO:0000256" key="1">
    <source>
        <dbReference type="SAM" id="Phobius"/>
    </source>
</evidence>
<dbReference type="STRING" id="633194.SAMN05421759_10493"/>
<keyword evidence="4" id="KW-1185">Reference proteome</keyword>
<keyword evidence="1" id="KW-0472">Membrane</keyword>
<evidence type="ECO:0000313" key="4">
    <source>
        <dbReference type="Proteomes" id="UP000186684"/>
    </source>
</evidence>
<dbReference type="Pfam" id="PF07811">
    <property type="entry name" value="TadE"/>
    <property type="match status" value="1"/>
</dbReference>
<name>A0A1N7M8Y9_9RHOB</name>
<reference evidence="4" key="1">
    <citation type="submission" date="2017-01" db="EMBL/GenBank/DDBJ databases">
        <authorList>
            <person name="Varghese N."/>
            <person name="Submissions S."/>
        </authorList>
    </citation>
    <scope>NUCLEOTIDE SEQUENCE [LARGE SCALE GENOMIC DNA]</scope>
    <source>
        <strain evidence="4">DSM 29430</strain>
    </source>
</reference>
<keyword evidence="1" id="KW-0812">Transmembrane</keyword>
<sequence>MGPARISRIIRFRRCESGAALVEFVLCLPLMILFFVILIEFGRIFWAYQATTAGVRDASRYLARVAAVDICQTGGNLNTYAAQLRTMIETDRAGNSVLPKQVTVDTVTASHACVAGTFRVSPAPVATVSAQVTMQMPLGALFGIFGNPMSSVTTDISNSARIFGT</sequence>
<proteinExistence type="predicted"/>
<dbReference type="AlphaFoldDB" id="A0A1N7M8Y9"/>
<gene>
    <name evidence="3" type="ORF">SAMN05421759_10493</name>
</gene>
<accession>A0A1N7M8Y9</accession>